<dbReference type="InterPro" id="IPR001279">
    <property type="entry name" value="Metallo-B-lactamas"/>
</dbReference>
<evidence type="ECO:0000259" key="6">
    <source>
        <dbReference type="PROSITE" id="PS50902"/>
    </source>
</evidence>
<comment type="function">
    <text evidence="5">Mediates electron transfer from NADH to oxygen, reducing it to water. This modular protein has 3 redox cofactors, in other organisms the same activity requires 2 or 3 proteins.</text>
</comment>
<protein>
    <recommendedName>
        <fullName evidence="6">Flavodoxin-like domain-containing protein</fullName>
    </recommendedName>
</protein>
<comment type="similarity">
    <text evidence="2">In the C-terminal section; belongs to the flavodoxin reductase family.</text>
</comment>
<dbReference type="Gene3D" id="3.40.50.360">
    <property type="match status" value="1"/>
</dbReference>
<keyword evidence="3" id="KW-0813">Transport</keyword>
<dbReference type="SUPFAM" id="SSF50475">
    <property type="entry name" value="FMN-binding split barrel"/>
    <property type="match status" value="1"/>
</dbReference>
<dbReference type="Pfam" id="PF00258">
    <property type="entry name" value="Flavodoxin_1"/>
    <property type="match status" value="1"/>
</dbReference>
<dbReference type="PROSITE" id="PS50902">
    <property type="entry name" value="FLAVODOXIN_LIKE"/>
    <property type="match status" value="1"/>
</dbReference>
<accession>A0A7S0S1Q5</accession>
<evidence type="ECO:0000256" key="5">
    <source>
        <dbReference type="ARBA" id="ARBA00025633"/>
    </source>
</evidence>
<evidence type="ECO:0000313" key="7">
    <source>
        <dbReference type="EMBL" id="CAD8693306.1"/>
    </source>
</evidence>
<dbReference type="AlphaFoldDB" id="A0A7S0S1Q5"/>
<reference evidence="7" key="1">
    <citation type="submission" date="2021-01" db="EMBL/GenBank/DDBJ databases">
        <authorList>
            <person name="Corre E."/>
            <person name="Pelletier E."/>
            <person name="Niang G."/>
            <person name="Scheremetjew M."/>
            <person name="Finn R."/>
            <person name="Kale V."/>
            <person name="Holt S."/>
            <person name="Cochrane G."/>
            <person name="Meng A."/>
            <person name="Brown T."/>
            <person name="Cohen L."/>
        </authorList>
    </citation>
    <scope>NUCLEOTIDE SEQUENCE</scope>
    <source>
        <strain evidence="7">SAG 11-49</strain>
    </source>
</reference>
<comment type="cofactor">
    <cofactor evidence="1">
        <name>Fe cation</name>
        <dbReference type="ChEBI" id="CHEBI:24875"/>
    </cofactor>
</comment>
<dbReference type="SUPFAM" id="SSF56281">
    <property type="entry name" value="Metallo-hydrolase/oxidoreductase"/>
    <property type="match status" value="1"/>
</dbReference>
<keyword evidence="4" id="KW-0249">Electron transport</keyword>
<sequence>MLHKGLAKPHVAGRAKATNTICHLSNPISSVRLAASAGQAVNAVPVRVRSVSARKWIAAPVNAVAAQAPPQPPEEKVEIDGEACYQLAPNVQVLRGTCSCKLRSEVEYMQNHGTSDNSYLITVPGAMALIDVPYLAYAERFGEALAGAANLSNLTHIVCTHLDPNRIPSLEAVLARAQAAGAKPTLILTNPALRVLQSSIGDKPEKAGLLKDLKVTTARSGQVVTLGSNAANTLTLELTPTPRWPDLMVAYYAPARILFSSKLFSAHVAPQEGVVEDKGGFEVFGEDWRYFFDCMLAPSARQAAVALDKMDLVPVTGGTGVAPEGVLKRVREEFAWLRTMILGRSGTPTASAPTGAPPTGPARMNVAMLAPMHGPAVSQAVTQLLREYRDWISEQIKAQDSASVAVFYASAYGNTTALAQAIARGVTKAGVGVEMYNLELVSLEEVAAAVRNSDGFILGSPTLGGHMPTQVSVALGTIIREQSAKGLPCGVFGSFGWSGEAVDEMEGRLKDAGFKFSFPSIRVKFKPTAKDVLVCEDSGRDLALSVKKKAKAKEAAAAPGVRAAASASGPQLAAGRLVGSLSVLTATSEDASTAMLASWVSQASFDPPGLTVAVKKDRAMEPLLQVGNRFAISMVPEGGERRVMRQLARPFAPGEDRLAGLEFSKGEFSGAPLLKDANAHMECQVASRMEAGDHWVVYATVANGKVVDDSAATAVHHRKVANHY</sequence>
<proteinExistence type="inferred from homology"/>
<evidence type="ECO:0000256" key="1">
    <source>
        <dbReference type="ARBA" id="ARBA00001962"/>
    </source>
</evidence>
<dbReference type="InterPro" id="IPR036866">
    <property type="entry name" value="RibonucZ/Hydroxyglut_hydro"/>
</dbReference>
<dbReference type="InterPro" id="IPR008254">
    <property type="entry name" value="Flavodoxin/NO_synth"/>
</dbReference>
<name>A0A7S0S1Q5_9CHLO</name>
<gene>
    <name evidence="7" type="ORF">CLEI1391_LOCUS17489</name>
</gene>
<dbReference type="PANTHER" id="PTHR32145:SF31">
    <property type="entry name" value="FLAVIN REDUCTASE-LIKE FMN-BINDING PROTEIN"/>
    <property type="match status" value="1"/>
</dbReference>
<evidence type="ECO:0000256" key="4">
    <source>
        <dbReference type="ARBA" id="ARBA00022982"/>
    </source>
</evidence>
<dbReference type="InterPro" id="IPR001226">
    <property type="entry name" value="Flavodoxin_CS"/>
</dbReference>
<dbReference type="SMART" id="SM00849">
    <property type="entry name" value="Lactamase_B"/>
    <property type="match status" value="1"/>
</dbReference>
<dbReference type="EMBL" id="HBFB01031244">
    <property type="protein sequence ID" value="CAD8693306.1"/>
    <property type="molecule type" value="Transcribed_RNA"/>
</dbReference>
<evidence type="ECO:0000256" key="2">
    <source>
        <dbReference type="ARBA" id="ARBA00006098"/>
    </source>
</evidence>
<dbReference type="SUPFAM" id="SSF52218">
    <property type="entry name" value="Flavoproteins"/>
    <property type="match status" value="1"/>
</dbReference>
<dbReference type="GO" id="GO:0010181">
    <property type="term" value="F:FMN binding"/>
    <property type="evidence" value="ECO:0007669"/>
    <property type="project" value="InterPro"/>
</dbReference>
<evidence type="ECO:0000256" key="3">
    <source>
        <dbReference type="ARBA" id="ARBA00022448"/>
    </source>
</evidence>
<dbReference type="Pfam" id="PF01613">
    <property type="entry name" value="Flavin_Reduct"/>
    <property type="match status" value="1"/>
</dbReference>
<dbReference type="InterPro" id="IPR029039">
    <property type="entry name" value="Flavoprotein-like_sf"/>
</dbReference>
<dbReference type="Gene3D" id="3.60.15.10">
    <property type="entry name" value="Ribonuclease Z/Hydroxyacylglutathione hydrolase-like"/>
    <property type="match status" value="1"/>
</dbReference>
<dbReference type="GO" id="GO:0009055">
    <property type="term" value="F:electron transfer activity"/>
    <property type="evidence" value="ECO:0007669"/>
    <property type="project" value="InterPro"/>
</dbReference>
<dbReference type="InterPro" id="IPR012349">
    <property type="entry name" value="Split_barrel_FMN-bd"/>
</dbReference>
<dbReference type="InterPro" id="IPR002563">
    <property type="entry name" value="Flavin_Rdtase-like_dom"/>
</dbReference>
<dbReference type="PANTHER" id="PTHR32145">
    <property type="entry name" value="DIFLAVIN FLAVOPROTEIN A 2-RELATED"/>
    <property type="match status" value="1"/>
</dbReference>
<feature type="domain" description="Flavodoxin-like" evidence="6">
    <location>
        <begin position="404"/>
        <end position="543"/>
    </location>
</feature>
<dbReference type="Gene3D" id="2.30.110.10">
    <property type="entry name" value="Electron Transport, Fmn-binding Protein, Chain A"/>
    <property type="match status" value="1"/>
</dbReference>
<dbReference type="InterPro" id="IPR051285">
    <property type="entry name" value="NADH_oxidoreductase_modular"/>
</dbReference>
<dbReference type="SMART" id="SM00903">
    <property type="entry name" value="Flavin_Reduct"/>
    <property type="match status" value="1"/>
</dbReference>
<dbReference type="PROSITE" id="PS00201">
    <property type="entry name" value="FLAVODOXIN"/>
    <property type="match status" value="1"/>
</dbReference>
<organism evidence="7">
    <name type="scientific">Chlamydomonas leiostraca</name>
    <dbReference type="NCBI Taxonomy" id="1034604"/>
    <lineage>
        <taxon>Eukaryota</taxon>
        <taxon>Viridiplantae</taxon>
        <taxon>Chlorophyta</taxon>
        <taxon>core chlorophytes</taxon>
        <taxon>Chlorophyceae</taxon>
        <taxon>CS clade</taxon>
        <taxon>Chlamydomonadales</taxon>
        <taxon>Chlamydomonadaceae</taxon>
        <taxon>Chlamydomonas</taxon>
    </lineage>
</organism>